<name>A0A8S2INJ9_9BILA</name>
<dbReference type="EMBL" id="CAJNOK010005779">
    <property type="protein sequence ID" value="CAF0984017.1"/>
    <property type="molecule type" value="Genomic_DNA"/>
</dbReference>
<organism evidence="2 3">
    <name type="scientific">Didymodactylos carnosus</name>
    <dbReference type="NCBI Taxonomy" id="1234261"/>
    <lineage>
        <taxon>Eukaryota</taxon>
        <taxon>Metazoa</taxon>
        <taxon>Spiralia</taxon>
        <taxon>Gnathifera</taxon>
        <taxon>Rotifera</taxon>
        <taxon>Eurotatoria</taxon>
        <taxon>Bdelloidea</taxon>
        <taxon>Philodinida</taxon>
        <taxon>Philodinidae</taxon>
        <taxon>Didymodactylos</taxon>
    </lineage>
</organism>
<dbReference type="SUPFAM" id="SSF51294">
    <property type="entry name" value="Hedgehog/intein (Hint) domain"/>
    <property type="match status" value="1"/>
</dbReference>
<dbReference type="InterPro" id="IPR036844">
    <property type="entry name" value="Hint_dom_sf"/>
</dbReference>
<reference evidence="2" key="1">
    <citation type="submission" date="2021-02" db="EMBL/GenBank/DDBJ databases">
        <authorList>
            <person name="Nowell W R."/>
        </authorList>
    </citation>
    <scope>NUCLEOTIDE SEQUENCE</scope>
</reference>
<evidence type="ECO:0000313" key="1">
    <source>
        <dbReference type="EMBL" id="CAF0984017.1"/>
    </source>
</evidence>
<dbReference type="Proteomes" id="UP000682733">
    <property type="component" value="Unassembled WGS sequence"/>
</dbReference>
<dbReference type="Gene3D" id="2.170.16.10">
    <property type="entry name" value="Hedgehog/Intein (Hint) domain"/>
    <property type="match status" value="1"/>
</dbReference>
<accession>A0A8S2INJ9</accession>
<protein>
    <submittedName>
        <fullName evidence="2">Uncharacterized protein</fullName>
    </submittedName>
</protein>
<dbReference type="EMBL" id="CAJOBA010005785">
    <property type="protein sequence ID" value="CAF3754415.1"/>
    <property type="molecule type" value="Genomic_DNA"/>
</dbReference>
<dbReference type="AlphaFoldDB" id="A0A8S2INJ9"/>
<sequence length="329" mass="36479">MGCSCTAASQCAQGHCLNNACNSFSCFLGSTQILMWDGTTISIENAQVGMVLVGLNNENNTVLAVRKETLGERPLYGLNSEDEFITPEHPFISVKNLSVQLVFDLTTANQVRPDLIDRTEQIEIGSELYRWNSTTNTLDITTVQSITKTYSYSRNTTLYQLITDSPSGVMSIVANGYLTATEWYDFKENSAALIYLARVFSIVLSEDTNRYNNYTAVHGQNSIALADYNSKLAFALADKAYQSILNQVGSPLPQPTTQYLSVWHQIAVPIVAQFQNGRVHSGGVLVPFETHLVFRIAFLNYIDPSPQGLSIIDAASNETINWWHSSDQF</sequence>
<proteinExistence type="predicted"/>
<gene>
    <name evidence="1" type="ORF">OVA965_LOCUS13732</name>
    <name evidence="2" type="ORF">TMI583_LOCUS13735</name>
</gene>
<evidence type="ECO:0000313" key="3">
    <source>
        <dbReference type="Proteomes" id="UP000682733"/>
    </source>
</evidence>
<comment type="caution">
    <text evidence="2">The sequence shown here is derived from an EMBL/GenBank/DDBJ whole genome shotgun (WGS) entry which is preliminary data.</text>
</comment>
<evidence type="ECO:0000313" key="2">
    <source>
        <dbReference type="EMBL" id="CAF3754415.1"/>
    </source>
</evidence>
<dbReference type="Proteomes" id="UP000677228">
    <property type="component" value="Unassembled WGS sequence"/>
</dbReference>